<comment type="caution">
    <text evidence="4">The sequence shown here is derived from an EMBL/GenBank/DDBJ whole genome shotgun (WGS) entry which is preliminary data.</text>
</comment>
<feature type="region of interest" description="Disordered" evidence="1">
    <location>
        <begin position="239"/>
        <end position="262"/>
    </location>
</feature>
<sequence>MVMLNHLEPPILSHAINAVLAKIADAEHIASTVPTIIAPFLVPASKLKLEGGYLTTNSSKLPIYGIQVGPETDVSRAIAAKTQKPPPPLQIHYEPLACFLQLARAANLPTFIVVGQRSQGPFNPASSDDIEISPLSMASKLPDEPPCNTQETDEETVAFRKKRSRRVSFADREITSVHIFCRDEDNETPPESTPNSDAERGKELLSIFSDLGDRYSDESNGGDDDDAEDDDVLSARRSFLRPIESPSPGGSSTVGSATSNDEDNFFGPVSANFIRPGRLSDSAASDDHHDITMDSTAFSMHFRSIVRSESGDLTTSTGVRLASEEKTPCQVTMPSDPENLMVLTKVKKIKSPSPVPINKFSGGRDSNHMSLVGESLHRYDYGRLSPTLEALLAEGSKELDAIPTSESTSPKLSRHVLAVSHDDENDCMQNLGYRNSELCNIIKHDTSGKSVCIAQNKLVETIGDSTTTLIDRIIMRDCSPNPNDGAVAEHLDYHPIHALNKLNKGNKTISEVMNGTSMLNCELLAVTNGTPLSQSSKVVQADSFEHFENENQPPTRDGLKEKPSHDKMHTCDVGHASNQPHASNQSPLSRSIDSLSAKRQQIPLDTTNSPRRKLFVTPSPKQLGSVLSKGSTKQGGSAQSILKSNSKLKILEPLPLASAFIDGMVEPELRLPESLSSKASPSNTVMGELSESLQGQQANVPTVNLEVQLSGIDLKEGKVDCNGLGTVKSISTLTQDGGTTGIGNDKEYSEKSTQMATITSPSKFTHSGKKLMHHLLKSVDPVDETQAASAFNSSPTFEIGKYKRDTGTADKVVSPVVNRLNQKLLSPAEYQGSLSAEKGIHSGSVLVKINSLVDSSIAKRVDDRQSNGRDLQNTLETLRNFHDGVALKLPAGSPEKNIMTETEPNKSSDSVIVEQLKVSSAYASPDAHKRSKSGRSPRRSSSKKKQAQSFSKKKQAQSPSLEEPSWSSFQEEVHGDNIPLTVVKDVASLDCSSTVQMIYDHLQRSAQNPTPIRDIQSSSKRKRTSENVALAYTHHADKFSIQRSPKFHKVEENNAMEHMLEHSSGSDEGNARIDGGRAVMNWSDISLKLSADTNQLLTPTFDNLNIKLINMLEDRLVHKQKVNMCELLCSEIKSRLCSTYDKSSNIRCKRVAETRPLLFRVVYEKAKLQLMHVKRERLMKQVELLRTRVQESQMLKFNCVKRPTVSAERDAQLDDNSHSVKFAGNIKGASDKVTTMKYEVESLEKKIKNLTKSFHIHCKLKGEPGSPETIELVNDHLKKKACCRYIRQDMQSWEVDDLRNMNGHHNVLLNYHGFINQRLLLNTSPNSSIIVANKLNDTNISKNFPNMDACSAFAFVFNHESTKKYVGPKSLAQETQV</sequence>
<protein>
    <submittedName>
        <fullName evidence="4">Uncharacterized protein</fullName>
    </submittedName>
</protein>
<dbReference type="PANTHER" id="PTHR35707:SF1">
    <property type="entry name" value="SPC7 KINETOCHORE PROTEIN DOMAIN-CONTAINING PROTEIN"/>
    <property type="match status" value="1"/>
</dbReference>
<dbReference type="Gramene" id="OMO75585">
    <property type="protein sequence ID" value="OMO75585"/>
    <property type="gene ID" value="CCACVL1_16128"/>
</dbReference>
<feature type="compositionally biased region" description="Basic and acidic residues" evidence="1">
    <location>
        <begin position="557"/>
        <end position="572"/>
    </location>
</feature>
<dbReference type="InterPro" id="IPR040850">
    <property type="entry name" value="Knl1_RWD_C"/>
</dbReference>
<feature type="region of interest" description="Disordered" evidence="1">
    <location>
        <begin position="546"/>
        <end position="640"/>
    </location>
</feature>
<proteinExistence type="predicted"/>
<feature type="compositionally biased region" description="Low complexity" evidence="1">
    <location>
        <begin position="246"/>
        <end position="259"/>
    </location>
</feature>
<feature type="domain" description="Knl1 C-terminal RWD" evidence="2">
    <location>
        <begin position="1236"/>
        <end position="1376"/>
    </location>
</feature>
<dbReference type="Proteomes" id="UP000188268">
    <property type="component" value="Unassembled WGS sequence"/>
</dbReference>
<dbReference type="EMBL" id="AWWV01011004">
    <property type="protein sequence ID" value="OMO75585.1"/>
    <property type="molecule type" value="Genomic_DNA"/>
</dbReference>
<dbReference type="PANTHER" id="PTHR35707">
    <property type="entry name" value="OS06G0608100 PROTEIN"/>
    <property type="match status" value="1"/>
</dbReference>
<dbReference type="STRING" id="210143.A0A1R3HZ05"/>
<evidence type="ECO:0000313" key="5">
    <source>
        <dbReference type="Proteomes" id="UP000188268"/>
    </source>
</evidence>
<dbReference type="Pfam" id="PF25428">
    <property type="entry name" value="DUF7894"/>
    <property type="match status" value="1"/>
</dbReference>
<evidence type="ECO:0000256" key="1">
    <source>
        <dbReference type="SAM" id="MobiDB-lite"/>
    </source>
</evidence>
<feature type="compositionally biased region" description="Polar residues" evidence="1">
    <location>
        <begin position="899"/>
        <end position="910"/>
    </location>
</feature>
<dbReference type="InterPro" id="IPR057216">
    <property type="entry name" value="DUF7894"/>
</dbReference>
<feature type="compositionally biased region" description="Basic residues" evidence="1">
    <location>
        <begin position="929"/>
        <end position="955"/>
    </location>
</feature>
<feature type="non-terminal residue" evidence="4">
    <location>
        <position position="1377"/>
    </location>
</feature>
<feature type="compositionally biased region" description="Polar residues" evidence="1">
    <location>
        <begin position="628"/>
        <end position="640"/>
    </location>
</feature>
<name>A0A1R3HZ05_COCAP</name>
<feature type="domain" description="DUF7894" evidence="3">
    <location>
        <begin position="1"/>
        <end position="132"/>
    </location>
</feature>
<dbReference type="OrthoDB" id="1929367at2759"/>
<feature type="region of interest" description="Disordered" evidence="1">
    <location>
        <begin position="886"/>
        <end position="971"/>
    </location>
</feature>
<accession>A0A1R3HZ05</accession>
<reference evidence="4 5" key="1">
    <citation type="submission" date="2013-09" db="EMBL/GenBank/DDBJ databases">
        <title>Corchorus capsularis genome sequencing.</title>
        <authorList>
            <person name="Alam M."/>
            <person name="Haque M.S."/>
            <person name="Islam M.S."/>
            <person name="Emdad E.M."/>
            <person name="Islam M.M."/>
            <person name="Ahmed B."/>
            <person name="Halim A."/>
            <person name="Hossen Q.M.M."/>
            <person name="Hossain M.Z."/>
            <person name="Ahmed R."/>
            <person name="Khan M.M."/>
            <person name="Islam R."/>
            <person name="Rashid M.M."/>
            <person name="Khan S.A."/>
            <person name="Rahman M.S."/>
            <person name="Alam M."/>
        </authorList>
    </citation>
    <scope>NUCLEOTIDE SEQUENCE [LARGE SCALE GENOMIC DNA]</scope>
    <source>
        <strain evidence="5">cv. CVL-1</strain>
        <tissue evidence="4">Whole seedling</tissue>
    </source>
</reference>
<dbReference type="Pfam" id="PF18210">
    <property type="entry name" value="Knl1_RWD_C"/>
    <property type="match status" value="1"/>
</dbReference>
<keyword evidence="5" id="KW-1185">Reference proteome</keyword>
<feature type="region of interest" description="Disordered" evidence="1">
    <location>
        <begin position="180"/>
        <end position="201"/>
    </location>
</feature>
<organism evidence="4 5">
    <name type="scientific">Corchorus capsularis</name>
    <name type="common">Jute</name>
    <dbReference type="NCBI Taxonomy" id="210143"/>
    <lineage>
        <taxon>Eukaryota</taxon>
        <taxon>Viridiplantae</taxon>
        <taxon>Streptophyta</taxon>
        <taxon>Embryophyta</taxon>
        <taxon>Tracheophyta</taxon>
        <taxon>Spermatophyta</taxon>
        <taxon>Magnoliopsida</taxon>
        <taxon>eudicotyledons</taxon>
        <taxon>Gunneridae</taxon>
        <taxon>Pentapetalae</taxon>
        <taxon>rosids</taxon>
        <taxon>malvids</taxon>
        <taxon>Malvales</taxon>
        <taxon>Malvaceae</taxon>
        <taxon>Grewioideae</taxon>
        <taxon>Apeibeae</taxon>
        <taxon>Corchorus</taxon>
    </lineage>
</organism>
<gene>
    <name evidence="4" type="ORF">CCACVL1_16128</name>
</gene>
<dbReference type="OMA" id="KEPTWSP"/>
<evidence type="ECO:0000259" key="2">
    <source>
        <dbReference type="Pfam" id="PF18210"/>
    </source>
</evidence>
<feature type="compositionally biased region" description="Polar residues" evidence="1">
    <location>
        <begin position="576"/>
        <end position="609"/>
    </location>
</feature>
<evidence type="ECO:0000313" key="4">
    <source>
        <dbReference type="EMBL" id="OMO75585.1"/>
    </source>
</evidence>
<evidence type="ECO:0000259" key="3">
    <source>
        <dbReference type="Pfam" id="PF25428"/>
    </source>
</evidence>